<keyword evidence="3" id="KW-1185">Reference proteome</keyword>
<reference evidence="2 3" key="1">
    <citation type="journal article" date="2021" name="Elife">
        <title>Chloroplast acquisition without the gene transfer in kleptoplastic sea slugs, Plakobranchus ocellatus.</title>
        <authorList>
            <person name="Maeda T."/>
            <person name="Takahashi S."/>
            <person name="Yoshida T."/>
            <person name="Shimamura S."/>
            <person name="Takaki Y."/>
            <person name="Nagai Y."/>
            <person name="Toyoda A."/>
            <person name="Suzuki Y."/>
            <person name="Arimoto A."/>
            <person name="Ishii H."/>
            <person name="Satoh N."/>
            <person name="Nishiyama T."/>
            <person name="Hasebe M."/>
            <person name="Maruyama T."/>
            <person name="Minagawa J."/>
            <person name="Obokata J."/>
            <person name="Shigenobu S."/>
        </authorList>
    </citation>
    <scope>NUCLEOTIDE SEQUENCE [LARGE SCALE GENOMIC DNA]</scope>
</reference>
<accession>A0AAV4JGL5</accession>
<evidence type="ECO:0000313" key="2">
    <source>
        <dbReference type="EMBL" id="GFS20843.1"/>
    </source>
</evidence>
<dbReference type="AlphaFoldDB" id="A0AAV4JGL5"/>
<feature type="region of interest" description="Disordered" evidence="1">
    <location>
        <begin position="1"/>
        <end position="40"/>
    </location>
</feature>
<dbReference type="Proteomes" id="UP000762676">
    <property type="component" value="Unassembled WGS sequence"/>
</dbReference>
<comment type="caution">
    <text evidence="2">The sequence shown here is derived from an EMBL/GenBank/DDBJ whole genome shotgun (WGS) entry which is preliminary data.</text>
</comment>
<organism evidence="2 3">
    <name type="scientific">Elysia marginata</name>
    <dbReference type="NCBI Taxonomy" id="1093978"/>
    <lineage>
        <taxon>Eukaryota</taxon>
        <taxon>Metazoa</taxon>
        <taxon>Spiralia</taxon>
        <taxon>Lophotrochozoa</taxon>
        <taxon>Mollusca</taxon>
        <taxon>Gastropoda</taxon>
        <taxon>Heterobranchia</taxon>
        <taxon>Euthyneura</taxon>
        <taxon>Panpulmonata</taxon>
        <taxon>Sacoglossa</taxon>
        <taxon>Placobranchoidea</taxon>
        <taxon>Plakobranchidae</taxon>
        <taxon>Elysia</taxon>
    </lineage>
</organism>
<gene>
    <name evidence="2" type="ORF">ElyMa_003323700</name>
</gene>
<dbReference type="EMBL" id="BMAT01006842">
    <property type="protein sequence ID" value="GFS20843.1"/>
    <property type="molecule type" value="Genomic_DNA"/>
</dbReference>
<evidence type="ECO:0000256" key="1">
    <source>
        <dbReference type="SAM" id="MobiDB-lite"/>
    </source>
</evidence>
<evidence type="ECO:0000313" key="3">
    <source>
        <dbReference type="Proteomes" id="UP000762676"/>
    </source>
</evidence>
<sequence>MGQALGRQETQVLEKVHQPDGTDLTVQGRRSASPGPEIIASDARTGSRVSCVRSAQKILICAAGPTQVASGGNSW</sequence>
<name>A0AAV4JGL5_9GAST</name>
<protein>
    <submittedName>
        <fullName evidence="2">Uncharacterized protein</fullName>
    </submittedName>
</protein>
<proteinExistence type="predicted"/>